<reference evidence="1" key="1">
    <citation type="journal article" date="2021" name="Microb. Physiol.">
        <title>Proteogenomic Insights into the Physiology of Marine, Sulfate-Reducing, Filamentous Desulfonema limicola and Desulfonema magnum.</title>
        <authorList>
            <person name="Schnaars V."/>
            <person name="Wohlbrand L."/>
            <person name="Scheve S."/>
            <person name="Hinrichs C."/>
            <person name="Reinhardt R."/>
            <person name="Rabus R."/>
        </authorList>
    </citation>
    <scope>NUCLEOTIDE SEQUENCE</scope>
    <source>
        <strain evidence="1">4be13</strain>
    </source>
</reference>
<dbReference type="AlphaFoldDB" id="A0A975GSP5"/>
<keyword evidence="2" id="KW-1185">Reference proteome</keyword>
<dbReference type="Proteomes" id="UP000663722">
    <property type="component" value="Chromosome"/>
</dbReference>
<dbReference type="EMBL" id="CP061800">
    <property type="protein sequence ID" value="QTA92264.1"/>
    <property type="molecule type" value="Genomic_DNA"/>
</dbReference>
<organism evidence="1 2">
    <name type="scientific">Desulfonema magnum</name>
    <dbReference type="NCBI Taxonomy" id="45655"/>
    <lineage>
        <taxon>Bacteria</taxon>
        <taxon>Pseudomonadati</taxon>
        <taxon>Thermodesulfobacteriota</taxon>
        <taxon>Desulfobacteria</taxon>
        <taxon>Desulfobacterales</taxon>
        <taxon>Desulfococcaceae</taxon>
        <taxon>Desulfonema</taxon>
    </lineage>
</organism>
<evidence type="ECO:0000313" key="1">
    <source>
        <dbReference type="EMBL" id="QTA92264.1"/>
    </source>
</evidence>
<proteinExistence type="predicted"/>
<accession>A0A975GSP5</accession>
<gene>
    <name evidence="1" type="ORF">dnm_083400</name>
</gene>
<protein>
    <submittedName>
        <fullName evidence="1">Uncharacterized protein</fullName>
    </submittedName>
</protein>
<dbReference type="KEGG" id="dmm:dnm_083400"/>
<evidence type="ECO:0000313" key="2">
    <source>
        <dbReference type="Proteomes" id="UP000663722"/>
    </source>
</evidence>
<sequence>MANPNHLCRIYVIVTDFVEKVQGNQIRKGRRIFLFLSAFPVLLKREFYNFRDNKTLRKKWQKKSSWLVLFY</sequence>
<name>A0A975GSP5_9BACT</name>